<evidence type="ECO:0000256" key="4">
    <source>
        <dbReference type="ARBA" id="ARBA00023163"/>
    </source>
</evidence>
<keyword evidence="4" id="KW-0804">Transcription</keyword>
<gene>
    <name evidence="6" type="ORF">L602_004400000110</name>
</gene>
<dbReference type="Gene3D" id="3.40.190.10">
    <property type="entry name" value="Periplasmic binding protein-like II"/>
    <property type="match status" value="2"/>
</dbReference>
<keyword evidence="7" id="KW-1185">Reference proteome</keyword>
<evidence type="ECO:0000313" key="6">
    <source>
        <dbReference type="EMBL" id="TWG81132.1"/>
    </source>
</evidence>
<protein>
    <submittedName>
        <fullName evidence="6">DNA-binding transcriptional LysR family regulator</fullName>
    </submittedName>
</protein>
<dbReference type="PANTHER" id="PTHR30126">
    <property type="entry name" value="HTH-TYPE TRANSCRIPTIONAL REGULATOR"/>
    <property type="match status" value="1"/>
</dbReference>
<dbReference type="InterPro" id="IPR000847">
    <property type="entry name" value="LysR_HTH_N"/>
</dbReference>
<dbReference type="Pfam" id="PF00126">
    <property type="entry name" value="HTH_1"/>
    <property type="match status" value="1"/>
</dbReference>
<keyword evidence="2" id="KW-0805">Transcription regulation</keyword>
<dbReference type="GO" id="GO:0000976">
    <property type="term" value="F:transcription cis-regulatory region binding"/>
    <property type="evidence" value="ECO:0007669"/>
    <property type="project" value="TreeGrafter"/>
</dbReference>
<dbReference type="Gene3D" id="1.10.10.10">
    <property type="entry name" value="Winged helix-like DNA-binding domain superfamily/Winged helix DNA-binding domain"/>
    <property type="match status" value="1"/>
</dbReference>
<name>A0A562B7H8_9BURK</name>
<dbReference type="InterPro" id="IPR036388">
    <property type="entry name" value="WH-like_DNA-bd_sf"/>
</dbReference>
<dbReference type="GO" id="GO:0003700">
    <property type="term" value="F:DNA-binding transcription factor activity"/>
    <property type="evidence" value="ECO:0007669"/>
    <property type="project" value="InterPro"/>
</dbReference>
<reference evidence="6 7" key="1">
    <citation type="submission" date="2019-07" db="EMBL/GenBank/DDBJ databases">
        <title>Genome sequencing of lignin-degrading bacterial isolates.</title>
        <authorList>
            <person name="Gladden J."/>
        </authorList>
    </citation>
    <scope>NUCLEOTIDE SEQUENCE [LARGE SCALE GENOMIC DNA]</scope>
    <source>
        <strain evidence="6 7">J11</strain>
    </source>
</reference>
<dbReference type="Pfam" id="PF03466">
    <property type="entry name" value="LysR_substrate"/>
    <property type="match status" value="1"/>
</dbReference>
<evidence type="ECO:0000313" key="7">
    <source>
        <dbReference type="Proteomes" id="UP000318141"/>
    </source>
</evidence>
<proteinExistence type="inferred from homology"/>
<feature type="domain" description="HTH lysR-type" evidence="5">
    <location>
        <begin position="1"/>
        <end position="58"/>
    </location>
</feature>
<sequence>MQLKWIEDLLVLERTRSFSRGAELRHVTQSALSRRIRSLEEWVGAELVDRNTYPLALTRAGTTFCDNAREALALLMDARAAVRRDAMLPDRTIEIAAGHTLSLTFLPSWLKACRDRFGPFNARVVAANVVDAVVALSEGHCDLMLGYNHPRVPVLLDAERFDSIGVGTDMLLPVSVPDAHGGPRYALHDAAPGSTPFLAYTPSTTLGRVVDGILERKQAHRLLVRCYEADMAMLLLKMATEGHGVAWLPHSTVAPALADGTLVRAGDDSWGSALEICAYRAVHRVNPTLQALWRMVAGEHTHSV</sequence>
<dbReference type="InterPro" id="IPR005119">
    <property type="entry name" value="LysR_subst-bd"/>
</dbReference>
<evidence type="ECO:0000256" key="2">
    <source>
        <dbReference type="ARBA" id="ARBA00023015"/>
    </source>
</evidence>
<dbReference type="Proteomes" id="UP000318141">
    <property type="component" value="Unassembled WGS sequence"/>
</dbReference>
<comment type="similarity">
    <text evidence="1">Belongs to the LysR transcriptional regulatory family.</text>
</comment>
<dbReference type="PROSITE" id="PS50931">
    <property type="entry name" value="HTH_LYSR"/>
    <property type="match status" value="1"/>
</dbReference>
<dbReference type="OrthoDB" id="8715249at2"/>
<evidence type="ECO:0000256" key="3">
    <source>
        <dbReference type="ARBA" id="ARBA00023125"/>
    </source>
</evidence>
<evidence type="ECO:0000259" key="5">
    <source>
        <dbReference type="PROSITE" id="PS50931"/>
    </source>
</evidence>
<evidence type="ECO:0000256" key="1">
    <source>
        <dbReference type="ARBA" id="ARBA00009437"/>
    </source>
</evidence>
<dbReference type="EMBL" id="VLJN01000039">
    <property type="protein sequence ID" value="TWG81132.1"/>
    <property type="molecule type" value="Genomic_DNA"/>
</dbReference>
<dbReference type="SUPFAM" id="SSF46785">
    <property type="entry name" value="Winged helix' DNA-binding domain"/>
    <property type="match status" value="1"/>
</dbReference>
<dbReference type="AlphaFoldDB" id="A0A562B7H8"/>
<accession>A0A562B7H8</accession>
<dbReference type="SUPFAM" id="SSF53850">
    <property type="entry name" value="Periplasmic binding protein-like II"/>
    <property type="match status" value="1"/>
</dbReference>
<comment type="caution">
    <text evidence="6">The sequence shown here is derived from an EMBL/GenBank/DDBJ whole genome shotgun (WGS) entry which is preliminary data.</text>
</comment>
<dbReference type="PANTHER" id="PTHR30126:SF2">
    <property type="entry name" value="HTH-TYPE TRANSCRIPTIONAL REGULATOR YJIE"/>
    <property type="match status" value="1"/>
</dbReference>
<keyword evidence="3 6" id="KW-0238">DNA-binding</keyword>
<dbReference type="PRINTS" id="PR00039">
    <property type="entry name" value="HTHLYSR"/>
</dbReference>
<dbReference type="InterPro" id="IPR036390">
    <property type="entry name" value="WH_DNA-bd_sf"/>
</dbReference>
<organism evidence="6 7">
    <name type="scientific">Cupriavidus gilardii J11</name>
    <dbReference type="NCBI Taxonomy" id="936133"/>
    <lineage>
        <taxon>Bacteria</taxon>
        <taxon>Pseudomonadati</taxon>
        <taxon>Pseudomonadota</taxon>
        <taxon>Betaproteobacteria</taxon>
        <taxon>Burkholderiales</taxon>
        <taxon>Burkholderiaceae</taxon>
        <taxon>Cupriavidus</taxon>
    </lineage>
</organism>